<dbReference type="InterPro" id="IPR018911">
    <property type="entry name" value="Gmad2_Ig-like_dom"/>
</dbReference>
<protein>
    <recommendedName>
        <fullName evidence="1">Bacterial spore germination immunoglobulin-like domain-containing protein</fullName>
    </recommendedName>
</protein>
<evidence type="ECO:0000313" key="2">
    <source>
        <dbReference type="EMBL" id="HGS88109.1"/>
    </source>
</evidence>
<dbReference type="EMBL" id="DSXR01000109">
    <property type="protein sequence ID" value="HGS88109.1"/>
    <property type="molecule type" value="Genomic_DNA"/>
</dbReference>
<dbReference type="AlphaFoldDB" id="A0A7C4Q4U3"/>
<proteinExistence type="predicted"/>
<dbReference type="PROSITE" id="PS51257">
    <property type="entry name" value="PROKAR_LIPOPROTEIN"/>
    <property type="match status" value="1"/>
</dbReference>
<gene>
    <name evidence="2" type="ORF">ENT17_10900</name>
</gene>
<evidence type="ECO:0000259" key="1">
    <source>
        <dbReference type="Pfam" id="PF10648"/>
    </source>
</evidence>
<name>A0A7C4Q4U3_9CHLR</name>
<accession>A0A7C4Q4U3</accession>
<feature type="domain" description="Bacterial spore germination immunoglobulin-like" evidence="1">
    <location>
        <begin position="212"/>
        <end position="299"/>
    </location>
</feature>
<comment type="caution">
    <text evidence="2">The sequence shown here is derived from an EMBL/GenBank/DDBJ whole genome shotgun (WGS) entry which is preliminary data.</text>
</comment>
<dbReference type="Pfam" id="PF10648">
    <property type="entry name" value="Gmad2"/>
    <property type="match status" value="1"/>
</dbReference>
<reference evidence="2" key="1">
    <citation type="journal article" date="2020" name="mSystems">
        <title>Genome- and Community-Level Interaction Insights into Carbon Utilization and Element Cycling Functions of Hydrothermarchaeota in Hydrothermal Sediment.</title>
        <authorList>
            <person name="Zhou Z."/>
            <person name="Liu Y."/>
            <person name="Xu W."/>
            <person name="Pan J."/>
            <person name="Luo Z.H."/>
            <person name="Li M."/>
        </authorList>
    </citation>
    <scope>NUCLEOTIDE SEQUENCE [LARGE SCALE GENOMIC DNA]</scope>
    <source>
        <strain evidence="2">SpSt-556</strain>
    </source>
</reference>
<sequence length="311" mass="33734">MWQRLLVLLLLLGITAACNLPLSLAVTPTGEETLAASSSPLPQATSTPVLLSSSVLENMLYTLPGFVDREPFSFQLKDGEFQSGEDPAAIDFINVRLGDVIAFGDLNGDDLPDAAVILAANYGGTGVFVWVVPVLNQNGKAEQAAAFLIDDRPMIEQLSIENSRILLEGLVHGPNDPGCCPNQPVRWALRLMPAGLNLVSASTRIGDLWREINLELPVEDSRVGERVEVRGGVPVMPFEATLNYRVYSENGVEYQNSYIMVDAPDYGYPGTFQKEIDLSEVPPGVIYLEVSEISMADGSVVALTSVRLIRE</sequence>
<organism evidence="2">
    <name type="scientific">Bellilinea caldifistulae</name>
    <dbReference type="NCBI Taxonomy" id="360411"/>
    <lineage>
        <taxon>Bacteria</taxon>
        <taxon>Bacillati</taxon>
        <taxon>Chloroflexota</taxon>
        <taxon>Anaerolineae</taxon>
        <taxon>Anaerolineales</taxon>
        <taxon>Anaerolineaceae</taxon>
        <taxon>Bellilinea</taxon>
    </lineage>
</organism>